<evidence type="ECO:0000313" key="1">
    <source>
        <dbReference type="EMBL" id="SFJ10198.1"/>
    </source>
</evidence>
<dbReference type="RefSeq" id="WP_015233449.1">
    <property type="nucleotide sequence ID" value="NZ_FORO01000014.1"/>
</dbReference>
<proteinExistence type="predicted"/>
<protein>
    <submittedName>
        <fullName evidence="1">Uncharacterized protein</fullName>
    </submittedName>
</protein>
<dbReference type="AlphaFoldDB" id="A0A1I3NLH1"/>
<dbReference type="Proteomes" id="UP000182829">
    <property type="component" value="Unassembled WGS sequence"/>
</dbReference>
<sequence>MHRRSFVALAAVTPLAGCSSFFGGGVDTTLSTGESVYFEAEEGADLTVSVDIQEIEETTGEADAERDSVGVQIAHEEGSWARTEDIEGSDTYEITVENDGEHSVTVYGGTASVSIE</sequence>
<evidence type="ECO:0000313" key="2">
    <source>
        <dbReference type="Proteomes" id="UP000182829"/>
    </source>
</evidence>
<gene>
    <name evidence="1" type="ORF">SAMN05443661_11429</name>
</gene>
<dbReference type="EMBL" id="FORO01000014">
    <property type="protein sequence ID" value="SFJ10198.1"/>
    <property type="molecule type" value="Genomic_DNA"/>
</dbReference>
<reference evidence="1 2" key="1">
    <citation type="submission" date="2016-10" db="EMBL/GenBank/DDBJ databases">
        <authorList>
            <person name="de Groot N.N."/>
        </authorList>
    </citation>
    <scope>NUCLEOTIDE SEQUENCE [LARGE SCALE GENOMIC DNA]</scope>
    <source>
        <strain evidence="1 2">SP2</strain>
    </source>
</reference>
<dbReference type="OMA" id="WARTEDI"/>
<dbReference type="GeneID" id="14208769"/>
<dbReference type="OrthoDB" id="166436at2157"/>
<name>A0A1I3NLH1_9EURY</name>
<organism evidence="1 2">
    <name type="scientific">Natronobacterium gregoryi</name>
    <dbReference type="NCBI Taxonomy" id="44930"/>
    <lineage>
        <taxon>Archaea</taxon>
        <taxon>Methanobacteriati</taxon>
        <taxon>Methanobacteriota</taxon>
        <taxon>Stenosarchaea group</taxon>
        <taxon>Halobacteria</taxon>
        <taxon>Halobacteriales</taxon>
        <taxon>Natrialbaceae</taxon>
        <taxon>Natronobacterium</taxon>
    </lineage>
</organism>
<accession>A0A1I3NLH1</accession>